<proteinExistence type="predicted"/>
<dbReference type="SUPFAM" id="SSF141739">
    <property type="entry name" value="MFPT repeat-like"/>
    <property type="match status" value="1"/>
</dbReference>
<dbReference type="Proteomes" id="UP000270924">
    <property type="component" value="Unassembled WGS sequence"/>
</dbReference>
<name>A0A3P7DZU7_WUCBA</name>
<dbReference type="InParanoid" id="A0A3P7DZU7"/>
<gene>
    <name evidence="1" type="ORF">WBA_LOCUS9078</name>
</gene>
<organism evidence="1 2">
    <name type="scientific">Wuchereria bancrofti</name>
    <dbReference type="NCBI Taxonomy" id="6293"/>
    <lineage>
        <taxon>Eukaryota</taxon>
        <taxon>Metazoa</taxon>
        <taxon>Ecdysozoa</taxon>
        <taxon>Nematoda</taxon>
        <taxon>Chromadorea</taxon>
        <taxon>Rhabditida</taxon>
        <taxon>Spirurina</taxon>
        <taxon>Spiruromorpha</taxon>
        <taxon>Filarioidea</taxon>
        <taxon>Onchocercidae</taxon>
        <taxon>Wuchereria</taxon>
    </lineage>
</organism>
<keyword evidence="2" id="KW-1185">Reference proteome</keyword>
<sequence length="73" mass="7588">MSYKEVKGGAGAFKPLHVGDCVPCVLKTAKGAELLGNLHMKMEKATAGFGGKDSAVVGPAVMDFLVLCRNGHK</sequence>
<accession>A0A3P7DZU7</accession>
<dbReference type="InterPro" id="IPR021010">
    <property type="entry name" value="Cytosolic_motility_protein"/>
</dbReference>
<protein>
    <submittedName>
        <fullName evidence="1">Uncharacterized protein</fullName>
    </submittedName>
</protein>
<reference evidence="1 2" key="1">
    <citation type="submission" date="2018-11" db="EMBL/GenBank/DDBJ databases">
        <authorList>
            <consortium name="Pathogen Informatics"/>
        </authorList>
    </citation>
    <scope>NUCLEOTIDE SEQUENCE [LARGE SCALE GENOMIC DNA]</scope>
</reference>
<dbReference type="Pfam" id="PF12150">
    <property type="entry name" value="MFP2b"/>
    <property type="match status" value="1"/>
</dbReference>
<dbReference type="AlphaFoldDB" id="A0A3P7DZU7"/>
<dbReference type="EMBL" id="UYWW01008409">
    <property type="protein sequence ID" value="VDM15750.1"/>
    <property type="molecule type" value="Genomic_DNA"/>
</dbReference>
<dbReference type="OrthoDB" id="5826723at2759"/>
<evidence type="ECO:0000313" key="2">
    <source>
        <dbReference type="Proteomes" id="UP000270924"/>
    </source>
</evidence>
<evidence type="ECO:0000313" key="1">
    <source>
        <dbReference type="EMBL" id="VDM15750.1"/>
    </source>
</evidence>